<dbReference type="InterPro" id="IPR011006">
    <property type="entry name" value="CheY-like_superfamily"/>
</dbReference>
<keyword evidence="1" id="KW-0238">DNA-binding</keyword>
<name>A0ABY1P672_9HYPH</name>
<dbReference type="EMBL" id="FXTT01000003">
    <property type="protein sequence ID" value="SMP26523.1"/>
    <property type="molecule type" value="Genomic_DNA"/>
</dbReference>
<reference evidence="4 5" key="1">
    <citation type="submission" date="2017-05" db="EMBL/GenBank/DDBJ databases">
        <authorList>
            <person name="Varghese N."/>
            <person name="Submissions S."/>
        </authorList>
    </citation>
    <scope>NUCLEOTIDE SEQUENCE [LARGE SCALE GENOMIC DNA]</scope>
    <source>
        <strain evidence="4 5">DSM 15949</strain>
    </source>
</reference>
<dbReference type="InterPro" id="IPR001789">
    <property type="entry name" value="Sig_transdc_resp-reg_receiver"/>
</dbReference>
<proteinExistence type="predicted"/>
<dbReference type="SMART" id="SM00448">
    <property type="entry name" value="REC"/>
    <property type="match status" value="1"/>
</dbReference>
<evidence type="ECO:0000313" key="4">
    <source>
        <dbReference type="EMBL" id="SMP26523.1"/>
    </source>
</evidence>
<organism evidence="4 5">
    <name type="scientific">Roseibium denhamense</name>
    <dbReference type="NCBI Taxonomy" id="76305"/>
    <lineage>
        <taxon>Bacteria</taxon>
        <taxon>Pseudomonadati</taxon>
        <taxon>Pseudomonadota</taxon>
        <taxon>Alphaproteobacteria</taxon>
        <taxon>Hyphomicrobiales</taxon>
        <taxon>Stappiaceae</taxon>
        <taxon>Roseibium</taxon>
    </lineage>
</organism>
<dbReference type="RefSeq" id="WP_208997199.1">
    <property type="nucleotide sequence ID" value="NZ_BAAAEA010000002.1"/>
</dbReference>
<keyword evidence="5" id="KW-1185">Reference proteome</keyword>
<protein>
    <submittedName>
        <fullName evidence="4">Response regulator receiver domain-containing protein</fullName>
    </submittedName>
</protein>
<dbReference type="PANTHER" id="PTHR48111:SF56">
    <property type="entry name" value="TETRATHIONATE RESPONSE REGULATORY PROTEIN TTRR"/>
    <property type="match status" value="1"/>
</dbReference>
<dbReference type="CDD" id="cd00156">
    <property type="entry name" value="REC"/>
    <property type="match status" value="1"/>
</dbReference>
<dbReference type="InterPro" id="IPR039420">
    <property type="entry name" value="WalR-like"/>
</dbReference>
<evidence type="ECO:0000313" key="5">
    <source>
        <dbReference type="Proteomes" id="UP001157914"/>
    </source>
</evidence>
<dbReference type="PROSITE" id="PS50110">
    <property type="entry name" value="RESPONSE_REGULATORY"/>
    <property type="match status" value="1"/>
</dbReference>
<dbReference type="PANTHER" id="PTHR48111">
    <property type="entry name" value="REGULATOR OF RPOS"/>
    <property type="match status" value="1"/>
</dbReference>
<accession>A0ABY1P672</accession>
<evidence type="ECO:0000259" key="3">
    <source>
        <dbReference type="PROSITE" id="PS50110"/>
    </source>
</evidence>
<dbReference type="Pfam" id="PF00072">
    <property type="entry name" value="Response_reg"/>
    <property type="match status" value="1"/>
</dbReference>
<dbReference type="SUPFAM" id="SSF52172">
    <property type="entry name" value="CheY-like"/>
    <property type="match status" value="1"/>
</dbReference>
<dbReference type="Gene3D" id="3.40.50.2300">
    <property type="match status" value="1"/>
</dbReference>
<sequence>MIHIIEDDPAVADALAIALSDLDYRTEVYRDGETFLNEAIVSDSDFVIIDLGLPGMSGADVISHLQSQDRSPRVIVISGSPHKRLLRQLKGIQSLTILRKPLSMEMISEAIR</sequence>
<feature type="domain" description="Response regulatory" evidence="3">
    <location>
        <begin position="1"/>
        <end position="112"/>
    </location>
</feature>
<dbReference type="Proteomes" id="UP001157914">
    <property type="component" value="Unassembled WGS sequence"/>
</dbReference>
<keyword evidence="2" id="KW-0597">Phosphoprotein</keyword>
<gene>
    <name evidence="4" type="ORF">SAMN06265374_2731</name>
</gene>
<comment type="caution">
    <text evidence="4">The sequence shown here is derived from an EMBL/GenBank/DDBJ whole genome shotgun (WGS) entry which is preliminary data.</text>
</comment>
<feature type="modified residue" description="4-aspartylphosphate" evidence="2">
    <location>
        <position position="50"/>
    </location>
</feature>
<evidence type="ECO:0000256" key="1">
    <source>
        <dbReference type="ARBA" id="ARBA00023125"/>
    </source>
</evidence>
<evidence type="ECO:0000256" key="2">
    <source>
        <dbReference type="PROSITE-ProRule" id="PRU00169"/>
    </source>
</evidence>